<dbReference type="OrthoDB" id="9802897at2"/>
<evidence type="ECO:0000259" key="6">
    <source>
        <dbReference type="SMART" id="SM00849"/>
    </source>
</evidence>
<evidence type="ECO:0000256" key="4">
    <source>
        <dbReference type="ARBA" id="ARBA00022801"/>
    </source>
</evidence>
<proteinExistence type="inferred from homology"/>
<dbReference type="RefSeq" id="WP_125011058.1">
    <property type="nucleotide sequence ID" value="NZ_RQVR01000001.1"/>
</dbReference>
<dbReference type="GO" id="GO:0016787">
    <property type="term" value="F:hydrolase activity"/>
    <property type="evidence" value="ECO:0007669"/>
    <property type="project" value="UniProtKB-KW"/>
</dbReference>
<dbReference type="Gene3D" id="3.60.15.10">
    <property type="entry name" value="Ribonuclease Z/Hydroxyacylglutathione hydrolase-like"/>
    <property type="match status" value="1"/>
</dbReference>
<dbReference type="Proteomes" id="UP000271937">
    <property type="component" value="Unassembled WGS sequence"/>
</dbReference>
<evidence type="ECO:0000256" key="5">
    <source>
        <dbReference type="ARBA" id="ARBA00022833"/>
    </source>
</evidence>
<dbReference type="InterPro" id="IPR001279">
    <property type="entry name" value="Metallo-B-lactamas"/>
</dbReference>
<dbReference type="Pfam" id="PF00753">
    <property type="entry name" value="Lactamase_B"/>
    <property type="match status" value="1"/>
</dbReference>
<keyword evidence="3" id="KW-0479">Metal-binding</keyword>
<dbReference type="GO" id="GO:0046872">
    <property type="term" value="F:metal ion binding"/>
    <property type="evidence" value="ECO:0007669"/>
    <property type="project" value="UniProtKB-KW"/>
</dbReference>
<evidence type="ECO:0000256" key="1">
    <source>
        <dbReference type="ARBA" id="ARBA00001947"/>
    </source>
</evidence>
<comment type="caution">
    <text evidence="7">The sequence shown here is derived from an EMBL/GenBank/DDBJ whole genome shotgun (WGS) entry which is preliminary data.</text>
</comment>
<keyword evidence="5" id="KW-0862">Zinc</keyword>
<accession>A0A3P3WHV1</accession>
<evidence type="ECO:0000313" key="8">
    <source>
        <dbReference type="Proteomes" id="UP000271937"/>
    </source>
</evidence>
<name>A0A3P3WHV1_9FLAO</name>
<comment type="cofactor">
    <cofactor evidence="1">
        <name>Zn(2+)</name>
        <dbReference type="ChEBI" id="CHEBI:29105"/>
    </cofactor>
</comment>
<organism evidence="7 8">
    <name type="scientific">Flavobacterium macacae</name>
    <dbReference type="NCBI Taxonomy" id="2488993"/>
    <lineage>
        <taxon>Bacteria</taxon>
        <taxon>Pseudomonadati</taxon>
        <taxon>Bacteroidota</taxon>
        <taxon>Flavobacteriia</taxon>
        <taxon>Flavobacteriales</taxon>
        <taxon>Flavobacteriaceae</taxon>
        <taxon>Flavobacterium</taxon>
    </lineage>
</organism>
<dbReference type="InterPro" id="IPR051013">
    <property type="entry name" value="MBL_superfamily_lactonases"/>
</dbReference>
<dbReference type="PANTHER" id="PTHR42978:SF2">
    <property type="entry name" value="102 KBASES UNSTABLE REGION: FROM 1 TO 119443"/>
    <property type="match status" value="1"/>
</dbReference>
<reference evidence="7 8" key="1">
    <citation type="submission" date="2018-11" db="EMBL/GenBank/DDBJ databases">
        <title>Flavobacterium sp. nov., YIM 102600 draft genome.</title>
        <authorList>
            <person name="Li G."/>
            <person name="Jiang Y."/>
        </authorList>
    </citation>
    <scope>NUCLEOTIDE SEQUENCE [LARGE SCALE GENOMIC DNA]</scope>
    <source>
        <strain evidence="7 8">YIM 102600</strain>
    </source>
</reference>
<dbReference type="PANTHER" id="PTHR42978">
    <property type="entry name" value="QUORUM-QUENCHING LACTONASE YTNP-RELATED-RELATED"/>
    <property type="match status" value="1"/>
</dbReference>
<dbReference type="EMBL" id="RQVR01000001">
    <property type="protein sequence ID" value="RRJ93916.1"/>
    <property type="molecule type" value="Genomic_DNA"/>
</dbReference>
<gene>
    <name evidence="7" type="ORF">EG849_00140</name>
</gene>
<keyword evidence="8" id="KW-1185">Reference proteome</keyword>
<dbReference type="AlphaFoldDB" id="A0A3P3WHV1"/>
<keyword evidence="4 7" id="KW-0378">Hydrolase</keyword>
<evidence type="ECO:0000313" key="7">
    <source>
        <dbReference type="EMBL" id="RRJ93916.1"/>
    </source>
</evidence>
<dbReference type="SMART" id="SM00849">
    <property type="entry name" value="Lactamase_B"/>
    <property type="match status" value="1"/>
</dbReference>
<evidence type="ECO:0000256" key="3">
    <source>
        <dbReference type="ARBA" id="ARBA00022723"/>
    </source>
</evidence>
<dbReference type="InterPro" id="IPR036866">
    <property type="entry name" value="RibonucZ/Hydroxyglut_hydro"/>
</dbReference>
<dbReference type="SUPFAM" id="SSF56281">
    <property type="entry name" value="Metallo-hydrolase/oxidoreductase"/>
    <property type="match status" value="1"/>
</dbReference>
<sequence length="241" mass="27584">MKIIALNEGTFAVDKKKNFKLIDSEDSIAGTLKMATCPFLIILENDMILLDAGSGFETDGIPNITALIRKNGIEPEQITKVLLSHLHKDHCDGLGHFKEGRFIQNFEKATIYIQEKELAYGLSQTENPSFNQDVLTEISALPNIHWMRDDKGFITENIKFELTGGHSPFHQAFWVIVENETAFYGADNLPQKSYLRFHIAYKTDDDGKKAMELRQSWEKTAKEEHWTVLFYHDLKNNAITF</sequence>
<evidence type="ECO:0000256" key="2">
    <source>
        <dbReference type="ARBA" id="ARBA00007749"/>
    </source>
</evidence>
<protein>
    <submittedName>
        <fullName evidence="7">MBL fold metallo-hydrolase</fullName>
    </submittedName>
</protein>
<comment type="similarity">
    <text evidence="2">Belongs to the metallo-beta-lactamase superfamily.</text>
</comment>
<feature type="domain" description="Metallo-beta-lactamase" evidence="6">
    <location>
        <begin position="36"/>
        <end position="232"/>
    </location>
</feature>